<keyword evidence="2 3" id="KW-0040">ANK repeat</keyword>
<evidence type="ECO:0000256" key="4">
    <source>
        <dbReference type="SAM" id="MobiDB-lite"/>
    </source>
</evidence>
<keyword evidence="1" id="KW-0677">Repeat</keyword>
<dbReference type="Gene3D" id="1.25.40.20">
    <property type="entry name" value="Ankyrin repeat-containing domain"/>
    <property type="match status" value="3"/>
</dbReference>
<reference evidence="5 6" key="1">
    <citation type="submission" date="2016-03" db="EMBL/GenBank/DDBJ databases">
        <authorList>
            <person name="Ploux O."/>
        </authorList>
    </citation>
    <scope>NUCLEOTIDE SEQUENCE [LARGE SCALE GENOMIC DNA]</scope>
    <source>
        <strain evidence="5 6">UAMH 11012</strain>
    </source>
</reference>
<dbReference type="STRING" id="576137.A0A1L7XJD0"/>
<evidence type="ECO:0000313" key="5">
    <source>
        <dbReference type="EMBL" id="CZR65152.1"/>
    </source>
</evidence>
<dbReference type="Pfam" id="PF12796">
    <property type="entry name" value="Ank_2"/>
    <property type="match status" value="2"/>
</dbReference>
<dbReference type="SUPFAM" id="SSF48403">
    <property type="entry name" value="Ankyrin repeat"/>
    <property type="match status" value="2"/>
</dbReference>
<feature type="compositionally biased region" description="Basic residues" evidence="4">
    <location>
        <begin position="340"/>
        <end position="354"/>
    </location>
</feature>
<dbReference type="PANTHER" id="PTHR24198:SF165">
    <property type="entry name" value="ANKYRIN REPEAT-CONTAINING PROTEIN-RELATED"/>
    <property type="match status" value="1"/>
</dbReference>
<organism evidence="5 6">
    <name type="scientific">Phialocephala subalpina</name>
    <dbReference type="NCBI Taxonomy" id="576137"/>
    <lineage>
        <taxon>Eukaryota</taxon>
        <taxon>Fungi</taxon>
        <taxon>Dikarya</taxon>
        <taxon>Ascomycota</taxon>
        <taxon>Pezizomycotina</taxon>
        <taxon>Leotiomycetes</taxon>
        <taxon>Helotiales</taxon>
        <taxon>Mollisiaceae</taxon>
        <taxon>Phialocephala</taxon>
        <taxon>Phialocephala fortinii species complex</taxon>
    </lineage>
</organism>
<dbReference type="PANTHER" id="PTHR24198">
    <property type="entry name" value="ANKYRIN REPEAT AND PROTEIN KINASE DOMAIN-CONTAINING PROTEIN"/>
    <property type="match status" value="1"/>
</dbReference>
<dbReference type="EMBL" id="FJOG01000029">
    <property type="protein sequence ID" value="CZR65152.1"/>
    <property type="molecule type" value="Genomic_DNA"/>
</dbReference>
<proteinExistence type="predicted"/>
<accession>A0A1L7XJD0</accession>
<evidence type="ECO:0000256" key="2">
    <source>
        <dbReference type="ARBA" id="ARBA00023043"/>
    </source>
</evidence>
<dbReference type="OrthoDB" id="9995210at2759"/>
<feature type="repeat" description="ANK" evidence="3">
    <location>
        <begin position="1509"/>
        <end position="1541"/>
    </location>
</feature>
<evidence type="ECO:0000256" key="1">
    <source>
        <dbReference type="ARBA" id="ARBA00022737"/>
    </source>
</evidence>
<feature type="repeat" description="ANK" evidence="3">
    <location>
        <begin position="1270"/>
        <end position="1302"/>
    </location>
</feature>
<evidence type="ECO:0008006" key="7">
    <source>
        <dbReference type="Google" id="ProtNLM"/>
    </source>
</evidence>
<dbReference type="InterPro" id="IPR002110">
    <property type="entry name" value="Ankyrin_rpt"/>
</dbReference>
<dbReference type="Pfam" id="PF00023">
    <property type="entry name" value="Ank"/>
    <property type="match status" value="2"/>
</dbReference>
<evidence type="ECO:0000256" key="3">
    <source>
        <dbReference type="PROSITE-ProRule" id="PRU00023"/>
    </source>
</evidence>
<dbReference type="SMART" id="SM00248">
    <property type="entry name" value="ANK"/>
    <property type="match status" value="8"/>
</dbReference>
<feature type="repeat" description="ANK" evidence="3">
    <location>
        <begin position="1343"/>
        <end position="1368"/>
    </location>
</feature>
<keyword evidence="6" id="KW-1185">Reference proteome</keyword>
<feature type="compositionally biased region" description="Basic and acidic residues" evidence="4">
    <location>
        <begin position="357"/>
        <end position="371"/>
    </location>
</feature>
<feature type="region of interest" description="Disordered" evidence="4">
    <location>
        <begin position="725"/>
        <end position="812"/>
    </location>
</feature>
<name>A0A1L7XJD0_9HELO</name>
<feature type="compositionally biased region" description="Basic and acidic residues" evidence="4">
    <location>
        <begin position="315"/>
        <end position="330"/>
    </location>
</feature>
<feature type="compositionally biased region" description="Basic and acidic residues" evidence="4">
    <location>
        <begin position="473"/>
        <end position="491"/>
    </location>
</feature>
<feature type="repeat" description="ANK" evidence="3">
    <location>
        <begin position="1062"/>
        <end position="1097"/>
    </location>
</feature>
<feature type="compositionally biased region" description="Low complexity" evidence="4">
    <location>
        <begin position="749"/>
        <end position="778"/>
    </location>
</feature>
<feature type="region of interest" description="Disordered" evidence="4">
    <location>
        <begin position="469"/>
        <end position="494"/>
    </location>
</feature>
<dbReference type="InterPro" id="IPR036770">
    <property type="entry name" value="Ankyrin_rpt-contain_sf"/>
</dbReference>
<dbReference type="PROSITE" id="PS50088">
    <property type="entry name" value="ANK_REPEAT"/>
    <property type="match status" value="4"/>
</dbReference>
<gene>
    <name evidence="5" type="ORF">PAC_15052</name>
</gene>
<sequence length="1710" mass="194520">MPCSPGTLRTDLRIQAVDSAFQYVLATFATDTTELGMPSYLEQYPEDRSSIRFLPLENLIGDKCRRLTSYPSLEYPRQKFLNSNDSTIFRTISRDYCLLESPGFTSWQCKKAQQDPHITILHTDKVRVPIEDPGKKGGRYHDPEYHGQTHGSYLNRWYLQGFTKEKVEAILMSNFGLAVPLSYESSADHWIPAVQRYSVEVLENTWEDRLAVFFDANVATSLQSLGHRISEYSQKLKEKPLGERYLGIWRARWDKVDEDLSTKLDIVRSVVTKAPAISAKQIGEGGSSQVHGRKPRGRKRRRFLRQLKGGSSRLNKREEQHRPVLEEVKPETSPIGQVRGRIKRRYRRRNRGVPKKPLSDKLSESPHEVREELPALGDKTLWQYNNGEPSRENPNNEFPIGLYIRLNPEERQELDCTEAQIERALDRAFLPKRDVPVVTIRTLQQLVTSTTPKRYRLISYFNPSKEIPALSLDEPKSEREPESWWGSKDDEQPPQEDYEIHIADLIDEVGVIDSKGWRANTLFSVVAANPLAFLDPQHTDDGDQVDSIAIQAERDRYWHKFAVLTYGCAQVEDIRALPYSRGYGVEHRRPVLFYRQKRWGHFDVDNACRESKRPRWRAAWKFQLQNKSDVCGCSLNDVRHDLGTCRYMFYEQGDNYSQSWKEYPVWVAEILSDYLYFAHQPHEFLERLEHKLHLSWPRYEPPAGEEETAEPPIDIEALVREATRVTPTVGTPQQNAMAVEQDSPKDSEASNNLANVASTNNSSSDSSSMEDSSADNSSTVSESPSDLAKRLAREKKEKKERDVKEKKERETKNAERIYETGICRLMGLGMSKDIDRGILLLTKAALRGSSRGKATVSRIAGAYGRSVEVPGKMLKNWLWDAGLHGSRTALEELKMRYPDTYGEVVEIQKYAFDLSYPETLGYENDILPHFDLGNVSLLSNQLEQCVANLVCKDGENSNEPNPTLSIASLQVLAELKDNWQVTPLYNFGSLLHIACAFGFVDAVNLLLHLGFDIEGQSANPGMRTPLLCSLKRGHAAIARLLIDRGASCSTVVLWSEEEYFCSTPTALHHLVNVGDEDAEELARILVKRGMDVNSKCSIECFKSQMPTDIPVLKGRSITPLRWAVIHQKPRLVRILLELGAKFAYEEYIRSSMKDETEYETAQKGYLMLETPCTELEILQMFFHQARVHGLPSEFSQTPLGLLLSEDDGPERRLRPGFENFDKVRDALSLLLELQPGHEDEILWSAVRHDHIDIVRYLLEELLWSIESRWQGLTCLHTAVLYGRTEIVQYLLSHGANPKARTTRRELTCLHLLMLVVRDPKTDQRMWECVSNQGIDVDVKENVDGLTAFHLAVRNRKLDFVRSLLDKGAGSEIPVADQLNILSQGKTGFLETVPSPPPALSSQITILGEVVIQYIQDNFYHPDYIANLLFLFLDRKPQPLSISDLMVDPPNKTTLLHLFAVLDEGPQPPRKRHEAFNPPKPDPVHTATASLLQLTLLRSHPSTINTRDAQGDTPLHFACAAHQLHAIHALLAAGADPSLKNNLGLRALDILVWSVFFLGGNTLRFHDGRKSWHPNIDFSPGYQGRKYKRSTFSPSALSLAITVFKELGQSIDPRLKRLVLAWNYAKDSGDESRLYWDGPARQHLEFVPIEVADGIEGNDDPDEGRYDRGWEERIKRKYTLATVAGPAKRKSWVGTEAFEKRHNLDFERGSL</sequence>
<feature type="region of interest" description="Disordered" evidence="4">
    <location>
        <begin position="280"/>
        <end position="371"/>
    </location>
</feature>
<dbReference type="PROSITE" id="PS50297">
    <property type="entry name" value="ANK_REP_REGION"/>
    <property type="match status" value="3"/>
</dbReference>
<feature type="compositionally biased region" description="Polar residues" evidence="4">
    <location>
        <begin position="725"/>
        <end position="736"/>
    </location>
</feature>
<evidence type="ECO:0000313" key="6">
    <source>
        <dbReference type="Proteomes" id="UP000184330"/>
    </source>
</evidence>
<dbReference type="Proteomes" id="UP000184330">
    <property type="component" value="Unassembled WGS sequence"/>
</dbReference>
<feature type="compositionally biased region" description="Basic residues" evidence="4">
    <location>
        <begin position="291"/>
        <end position="305"/>
    </location>
</feature>
<feature type="compositionally biased region" description="Basic and acidic residues" evidence="4">
    <location>
        <begin position="787"/>
        <end position="812"/>
    </location>
</feature>
<protein>
    <recommendedName>
        <fullName evidence="7">Ankyrin</fullName>
    </recommendedName>
</protein>